<dbReference type="InterPro" id="IPR016024">
    <property type="entry name" value="ARM-type_fold"/>
</dbReference>
<dbReference type="OMA" id="ILTEDMR"/>
<feature type="compositionally biased region" description="Low complexity" evidence="6">
    <location>
        <begin position="139"/>
        <end position="152"/>
    </location>
</feature>
<dbReference type="InterPro" id="IPR003891">
    <property type="entry name" value="Initiation_fac_eIF4g_MI"/>
</dbReference>
<feature type="compositionally biased region" description="Low complexity" evidence="6">
    <location>
        <begin position="68"/>
        <end position="81"/>
    </location>
</feature>
<evidence type="ECO:0000256" key="5">
    <source>
        <dbReference type="ARBA" id="ARBA00023242"/>
    </source>
</evidence>
<dbReference type="STRING" id="1169540.A0A0G4F5K5"/>
<evidence type="ECO:0000313" key="9">
    <source>
        <dbReference type="Proteomes" id="UP000041254"/>
    </source>
</evidence>
<evidence type="ECO:0000256" key="6">
    <source>
        <dbReference type="SAM" id="MobiDB-lite"/>
    </source>
</evidence>
<dbReference type="GO" id="GO:0000398">
    <property type="term" value="P:mRNA splicing, via spliceosome"/>
    <property type="evidence" value="ECO:0007669"/>
    <property type="project" value="TreeGrafter"/>
</dbReference>
<proteinExistence type="inferred from homology"/>
<feature type="compositionally biased region" description="Basic and acidic residues" evidence="6">
    <location>
        <begin position="153"/>
        <end position="178"/>
    </location>
</feature>
<evidence type="ECO:0000313" key="8">
    <source>
        <dbReference type="EMBL" id="CEM07635.1"/>
    </source>
</evidence>
<dbReference type="FunFam" id="1.25.40.180:FF:000004">
    <property type="entry name" value="pre-mRNA-splicing factor CWC22 homolog"/>
    <property type="match status" value="1"/>
</dbReference>
<feature type="compositionally biased region" description="Low complexity" evidence="6">
    <location>
        <begin position="196"/>
        <end position="213"/>
    </location>
</feature>
<dbReference type="PANTHER" id="PTHR18034">
    <property type="entry name" value="CELL CYCLE CONTROL PROTEIN CWF22-RELATED"/>
    <property type="match status" value="1"/>
</dbReference>
<dbReference type="SMART" id="SM00543">
    <property type="entry name" value="MIF4G"/>
    <property type="match status" value="1"/>
</dbReference>
<dbReference type="OrthoDB" id="1924287at2759"/>
<keyword evidence="3" id="KW-0507">mRNA processing</keyword>
<dbReference type="VEuPathDB" id="CryptoDB:Vbra_14526"/>
<feature type="region of interest" description="Disordered" evidence="6">
    <location>
        <begin position="781"/>
        <end position="816"/>
    </location>
</feature>
<evidence type="ECO:0000259" key="7">
    <source>
        <dbReference type="PROSITE" id="PS51366"/>
    </source>
</evidence>
<dbReference type="PANTHER" id="PTHR18034:SF3">
    <property type="entry name" value="PRE-MRNA-SPLICING FACTOR CWC22 HOMOLOG"/>
    <property type="match status" value="1"/>
</dbReference>
<feature type="region of interest" description="Disordered" evidence="6">
    <location>
        <begin position="1"/>
        <end position="239"/>
    </location>
</feature>
<dbReference type="SUPFAM" id="SSF48371">
    <property type="entry name" value="ARM repeat"/>
    <property type="match status" value="1"/>
</dbReference>
<dbReference type="AlphaFoldDB" id="A0A0G4F5K5"/>
<feature type="compositionally biased region" description="Basic residues" evidence="6">
    <location>
        <begin position="88"/>
        <end position="103"/>
    </location>
</feature>
<sequence>MSDRERNGRGRRGEDELDDQKGERRGRRERDEPSRGREGRSRRDEDDAGDRRRGSKGRGRNRKDKDVSGSSGSSDSSSSSSSDEEQRRRRKRDKKRREERKRKHPDDNQQGQEEGRTADKAAAAAADAAMMPPPPVPPTVAASASASAAASSQREDTQEPPKKRRIDEEKDRDKDKQPDGPAPAVRDALDAPPAPAAAAERSAAAAASSAMNGSPPPPEERRRAQPPLSRDEEKELDDYKKRKISHVELESLGRTGGVYIPPFKLAKLREGIGQKEEFSPEFQREAWEALRKSLNGLVNKVNVNNITNLVLELFRENLIRGRGLFARSLLRAQMASPGFTHVYAALLAVVNSKLPAVGELIIKRVILQFRRAYRRNDKIVLLAVIKFLAHMVNQKVASELLALQMVTLLLDEVTDDSCEVAVGFIQECGQVLTQIAPQGMHAIFERFRAILHEGEIDKRVQYVIEKLFETRRKQFADFVGVIKELDLVEEDDQITHEIDLLDNEIKGDEMLNIFKPKKASEYKAEDEEWKRISKEILGEGDEGGGEGSSEDSEEDDEGEDEEMEKAAEKIVDYTEQDLINLRRTVYLAIMSSLNFEECVHKLMKLNIKEGHEMEVCTMLIDCCAQERTFQRFFALQGERLCRINQVYQEAFAECFVKQYQTVHRLETNKLRNTAKFFAHLIYTDALPWTVLIHIRLTEETTTSSSRIFIKILFQELSEHLGLAELDKRLQDPTMKQYYDGIFPTDHPKNIRFAINFFTAIGLGGLTERLREELQTQQTEMMKMKMKMQAKKEESSSSSSSSSSDSDSDSDSSKSSR</sequence>
<dbReference type="SMART" id="SM00544">
    <property type="entry name" value="MA3"/>
    <property type="match status" value="1"/>
</dbReference>
<organism evidence="8 9">
    <name type="scientific">Vitrella brassicaformis (strain CCMP3155)</name>
    <dbReference type="NCBI Taxonomy" id="1169540"/>
    <lineage>
        <taxon>Eukaryota</taxon>
        <taxon>Sar</taxon>
        <taxon>Alveolata</taxon>
        <taxon>Colpodellida</taxon>
        <taxon>Vitrellaceae</taxon>
        <taxon>Vitrella</taxon>
    </lineage>
</organism>
<protein>
    <recommendedName>
        <fullName evidence="7">MI domain-containing protein</fullName>
    </recommendedName>
</protein>
<feature type="compositionally biased region" description="Basic and acidic residues" evidence="6">
    <location>
        <begin position="1"/>
        <end position="52"/>
    </location>
</feature>
<accession>A0A0G4F5K5</accession>
<dbReference type="Pfam" id="PF02847">
    <property type="entry name" value="MA3"/>
    <property type="match status" value="1"/>
</dbReference>
<dbReference type="FunCoup" id="A0A0G4F5K5">
    <property type="interactions" value="580"/>
</dbReference>
<dbReference type="GO" id="GO:0071013">
    <property type="term" value="C:catalytic step 2 spliceosome"/>
    <property type="evidence" value="ECO:0007669"/>
    <property type="project" value="TreeGrafter"/>
</dbReference>
<feature type="region of interest" description="Disordered" evidence="6">
    <location>
        <begin position="535"/>
        <end position="565"/>
    </location>
</feature>
<dbReference type="EMBL" id="CDMY01000376">
    <property type="protein sequence ID" value="CEM07635.1"/>
    <property type="molecule type" value="Genomic_DNA"/>
</dbReference>
<feature type="compositionally biased region" description="Low complexity" evidence="6">
    <location>
        <begin position="795"/>
        <end position="804"/>
    </location>
</feature>
<dbReference type="InParanoid" id="A0A0G4F5K5"/>
<dbReference type="PhylomeDB" id="A0A0G4F5K5"/>
<feature type="compositionally biased region" description="Basic and acidic residues" evidence="6">
    <location>
        <begin position="218"/>
        <end position="239"/>
    </location>
</feature>
<reference evidence="8 9" key="1">
    <citation type="submission" date="2014-11" db="EMBL/GenBank/DDBJ databases">
        <authorList>
            <person name="Zhu J."/>
            <person name="Qi W."/>
            <person name="Song R."/>
        </authorList>
    </citation>
    <scope>NUCLEOTIDE SEQUENCE [LARGE SCALE GENOMIC DNA]</scope>
</reference>
<dbReference type="Gene3D" id="1.25.40.180">
    <property type="match status" value="1"/>
</dbReference>
<feature type="domain" description="MI" evidence="7">
    <location>
        <begin position="580"/>
        <end position="696"/>
    </location>
</feature>
<keyword evidence="5" id="KW-0539">Nucleus</keyword>
<evidence type="ECO:0000256" key="4">
    <source>
        <dbReference type="ARBA" id="ARBA00023187"/>
    </source>
</evidence>
<keyword evidence="9" id="KW-1185">Reference proteome</keyword>
<feature type="compositionally biased region" description="Basic residues" evidence="6">
    <location>
        <begin position="53"/>
        <end position="62"/>
    </location>
</feature>
<dbReference type="Pfam" id="PF02854">
    <property type="entry name" value="MIF4G"/>
    <property type="match status" value="1"/>
</dbReference>
<comment type="similarity">
    <text evidence="2">Belongs to the CWC22 family.</text>
</comment>
<feature type="compositionally biased region" description="Acidic residues" evidence="6">
    <location>
        <begin position="538"/>
        <end position="563"/>
    </location>
</feature>
<evidence type="ECO:0000256" key="3">
    <source>
        <dbReference type="ARBA" id="ARBA00022664"/>
    </source>
</evidence>
<dbReference type="InterPro" id="IPR003890">
    <property type="entry name" value="MIF4G-like_typ-3"/>
</dbReference>
<keyword evidence="4" id="KW-0508">mRNA splicing</keyword>
<feature type="compositionally biased region" description="Low complexity" evidence="6">
    <location>
        <begin position="120"/>
        <end position="130"/>
    </location>
</feature>
<gene>
    <name evidence="8" type="ORF">Vbra_14526</name>
</gene>
<dbReference type="Proteomes" id="UP000041254">
    <property type="component" value="Unassembled WGS sequence"/>
</dbReference>
<dbReference type="PROSITE" id="PS51366">
    <property type="entry name" value="MI"/>
    <property type="match status" value="1"/>
</dbReference>
<dbReference type="GO" id="GO:0003723">
    <property type="term" value="F:RNA binding"/>
    <property type="evidence" value="ECO:0007669"/>
    <property type="project" value="InterPro"/>
</dbReference>
<comment type="subcellular location">
    <subcellularLocation>
        <location evidence="1">Nucleus</location>
    </subcellularLocation>
</comment>
<name>A0A0G4F5K5_VITBC</name>
<dbReference type="InterPro" id="IPR050781">
    <property type="entry name" value="CWC22_splicing_factor"/>
</dbReference>
<evidence type="ECO:0000256" key="1">
    <source>
        <dbReference type="ARBA" id="ARBA00004123"/>
    </source>
</evidence>
<evidence type="ECO:0000256" key="2">
    <source>
        <dbReference type="ARBA" id="ARBA00006856"/>
    </source>
</evidence>